<proteinExistence type="predicted"/>
<dbReference type="InterPro" id="IPR042095">
    <property type="entry name" value="SUMF_sf"/>
</dbReference>
<dbReference type="RefSeq" id="WP_155311436.1">
    <property type="nucleotide sequence ID" value="NZ_AP021879.1"/>
</dbReference>
<dbReference type="PANTHER" id="PTHR23150">
    <property type="entry name" value="SULFATASE MODIFYING FACTOR 1, 2"/>
    <property type="match status" value="1"/>
</dbReference>
<dbReference type="SUPFAM" id="SSF56436">
    <property type="entry name" value="C-type lectin-like"/>
    <property type="match status" value="1"/>
</dbReference>
<sequence>MLTFSASVESDETVKIIDAPNRLERQTESMVEIPAGPFKFGEKPVDAQIDDPFWIDLYLVTNARFKEFIEAGGYEIEAWWLPEGWNWREKERIFRPLYWEDTKWNADDHQVVGVSWYEANAFCNWLGASPKDDYIYHLPDEKQWERAARGTDGRIYPWGDEFDSARCNTEESGIGKTTRIDRYADGLSPDGCYDMAGNVLEWTSTFLDNSKDAYVIKGSSWFNTAKLARCAARDDYSPVNRSGAVGFRCARTKK</sequence>
<accession>A0A5K8ACL1</accession>
<feature type="domain" description="Sulfatase-modifying factor enzyme-like" evidence="1">
    <location>
        <begin position="27"/>
        <end position="251"/>
    </location>
</feature>
<dbReference type="PANTHER" id="PTHR23150:SF19">
    <property type="entry name" value="FORMYLGLYCINE-GENERATING ENZYME"/>
    <property type="match status" value="1"/>
</dbReference>
<dbReference type="GO" id="GO:0120147">
    <property type="term" value="F:formylglycine-generating oxidase activity"/>
    <property type="evidence" value="ECO:0007669"/>
    <property type="project" value="TreeGrafter"/>
</dbReference>
<evidence type="ECO:0000313" key="2">
    <source>
        <dbReference type="EMBL" id="BBO90367.1"/>
    </source>
</evidence>
<organism evidence="2 3">
    <name type="scientific">Desulfosarcina ovata subsp. ovata</name>
    <dbReference type="NCBI Taxonomy" id="2752305"/>
    <lineage>
        <taxon>Bacteria</taxon>
        <taxon>Pseudomonadati</taxon>
        <taxon>Thermodesulfobacteriota</taxon>
        <taxon>Desulfobacteria</taxon>
        <taxon>Desulfobacterales</taxon>
        <taxon>Desulfosarcinaceae</taxon>
        <taxon>Desulfosarcina</taxon>
    </lineage>
</organism>
<evidence type="ECO:0000259" key="1">
    <source>
        <dbReference type="Pfam" id="PF03781"/>
    </source>
</evidence>
<name>A0A5K8ACL1_9BACT</name>
<protein>
    <submittedName>
        <fullName evidence="2">Protein NirV</fullName>
    </submittedName>
</protein>
<dbReference type="InterPro" id="IPR051043">
    <property type="entry name" value="Sulfatase_Mod_Factor_Kinase"/>
</dbReference>
<dbReference type="Proteomes" id="UP000422108">
    <property type="component" value="Chromosome"/>
</dbReference>
<dbReference type="Gene3D" id="3.90.1580.10">
    <property type="entry name" value="paralog of FGE (formylglycine-generating enzyme)"/>
    <property type="match status" value="1"/>
</dbReference>
<gene>
    <name evidence="2" type="ORF">DSCOOX_35470</name>
</gene>
<dbReference type="InterPro" id="IPR016187">
    <property type="entry name" value="CTDL_fold"/>
</dbReference>
<dbReference type="AlphaFoldDB" id="A0A5K8ACL1"/>
<dbReference type="Pfam" id="PF03781">
    <property type="entry name" value="FGE-sulfatase"/>
    <property type="match status" value="1"/>
</dbReference>
<reference evidence="2 3" key="1">
    <citation type="submission" date="2019-11" db="EMBL/GenBank/DDBJ databases">
        <title>Comparative genomics of hydrocarbon-degrading Desulfosarcina strains.</title>
        <authorList>
            <person name="Watanabe M."/>
            <person name="Kojima H."/>
            <person name="Fukui M."/>
        </authorList>
    </citation>
    <scope>NUCLEOTIDE SEQUENCE [LARGE SCALE GENOMIC DNA]</scope>
    <source>
        <strain evidence="3">oXyS1</strain>
    </source>
</reference>
<keyword evidence="3" id="KW-1185">Reference proteome</keyword>
<dbReference type="InterPro" id="IPR005532">
    <property type="entry name" value="SUMF_dom"/>
</dbReference>
<evidence type="ECO:0000313" key="3">
    <source>
        <dbReference type="Proteomes" id="UP000422108"/>
    </source>
</evidence>
<dbReference type="EMBL" id="AP021879">
    <property type="protein sequence ID" value="BBO90367.1"/>
    <property type="molecule type" value="Genomic_DNA"/>
</dbReference>